<dbReference type="InterPro" id="IPR029045">
    <property type="entry name" value="ClpP/crotonase-like_dom_sf"/>
</dbReference>
<dbReference type="EMBL" id="JALHLE010000022">
    <property type="protein sequence ID" value="MCJ2179710.1"/>
    <property type="molecule type" value="Genomic_DNA"/>
</dbReference>
<dbReference type="CDD" id="cd07561">
    <property type="entry name" value="Peptidase_S41_CPP_like"/>
    <property type="match status" value="1"/>
</dbReference>
<dbReference type="Gene3D" id="3.90.226.10">
    <property type="entry name" value="2-enoyl-CoA Hydratase, Chain A, domain 1"/>
    <property type="match status" value="1"/>
</dbReference>
<evidence type="ECO:0000259" key="1">
    <source>
        <dbReference type="SMART" id="SM00245"/>
    </source>
</evidence>
<dbReference type="RefSeq" id="WP_243994732.1">
    <property type="nucleotide sequence ID" value="NZ_JALHLE010000022.1"/>
</dbReference>
<protein>
    <submittedName>
        <fullName evidence="2">S41 family peptidase</fullName>
    </submittedName>
</protein>
<dbReference type="Pfam" id="PF03572">
    <property type="entry name" value="Peptidase_S41"/>
    <property type="match status" value="1"/>
</dbReference>
<keyword evidence="3" id="KW-1185">Reference proteome</keyword>
<dbReference type="SMART" id="SM00245">
    <property type="entry name" value="TSPc"/>
    <property type="match status" value="1"/>
</dbReference>
<dbReference type="Proteomes" id="UP001162880">
    <property type="component" value="Unassembled WGS sequence"/>
</dbReference>
<dbReference type="PANTHER" id="PTHR32060:SF30">
    <property type="entry name" value="CARBOXY-TERMINAL PROCESSING PROTEASE CTPA"/>
    <property type="match status" value="1"/>
</dbReference>
<dbReference type="InterPro" id="IPR036034">
    <property type="entry name" value="PDZ_sf"/>
</dbReference>
<name>A0ABT0B3T3_9SPHN</name>
<comment type="caution">
    <text evidence="2">The sequence shown here is derived from an EMBL/GenBank/DDBJ whole genome shotgun (WGS) entry which is preliminary data.</text>
</comment>
<evidence type="ECO:0000313" key="3">
    <source>
        <dbReference type="Proteomes" id="UP001162880"/>
    </source>
</evidence>
<dbReference type="InterPro" id="IPR005151">
    <property type="entry name" value="Tail-specific_protease"/>
</dbReference>
<organism evidence="2 3">
    <name type="scientific">Novosphingobium album</name>
    <name type="common">ex Hu et al. 2023</name>
    <dbReference type="NCBI Taxonomy" id="2930093"/>
    <lineage>
        <taxon>Bacteria</taxon>
        <taxon>Pseudomonadati</taxon>
        <taxon>Pseudomonadota</taxon>
        <taxon>Alphaproteobacteria</taxon>
        <taxon>Sphingomonadales</taxon>
        <taxon>Sphingomonadaceae</taxon>
        <taxon>Novosphingobium</taxon>
    </lineage>
</organism>
<dbReference type="SUPFAM" id="SSF52096">
    <property type="entry name" value="ClpP/crotonase"/>
    <property type="match status" value="1"/>
</dbReference>
<dbReference type="Gene3D" id="2.30.42.10">
    <property type="match status" value="1"/>
</dbReference>
<gene>
    <name evidence="2" type="ORF">MTR64_14145</name>
</gene>
<reference evidence="2" key="1">
    <citation type="submission" date="2022-03" db="EMBL/GenBank/DDBJ databases">
        <title>Identification of a novel bacterium isolated from mangrove sediments.</title>
        <authorList>
            <person name="Pan X."/>
        </authorList>
    </citation>
    <scope>NUCLEOTIDE SEQUENCE</scope>
    <source>
        <strain evidence="2">B2580</strain>
    </source>
</reference>
<sequence>MQEWYLFPDLLDASVDPAGYSTVSDYIDALVAPARAQSKDRYFTYLTSISEENAYYQQGATAGFGVRLGFDYSSNRLFVVEAYEGTPGLTAGLDRGTEIIAIGTSSSNLQSIQTLMQNGGTQAISDALGPSTVGTTRVLQLRQLDSSVSTVSVTKQDYTLLPVSSRYGAKVIDDNGRKVGYINLRTFVDTADPALRSAFADFKAQGVTDVVVDLRYNGGGLISISELFSDLLNAQRTGEVQSYTTFRDSKSSNNETNYFSSQPEAIAATRIAFIGTGSTASASELLINAQKPYLGSSAALIGSNTYGKPVGQVGLDNAPCDDRLRAVALKVENANHEGDYYTGLASVLPVTCQAADNISYQLGDPQEPSIKAALDFLDGRSCTAIASTGLAQQGVGRRLLQAAKPTAIQRELPGVY</sequence>
<dbReference type="Gene3D" id="3.30.750.170">
    <property type="match status" value="1"/>
</dbReference>
<evidence type="ECO:0000313" key="2">
    <source>
        <dbReference type="EMBL" id="MCJ2179710.1"/>
    </source>
</evidence>
<feature type="domain" description="Tail specific protease" evidence="1">
    <location>
        <begin position="146"/>
        <end position="351"/>
    </location>
</feature>
<accession>A0ABT0B3T3</accession>
<dbReference type="PANTHER" id="PTHR32060">
    <property type="entry name" value="TAIL-SPECIFIC PROTEASE"/>
    <property type="match status" value="1"/>
</dbReference>
<proteinExistence type="predicted"/>